<reference evidence="2" key="1">
    <citation type="journal article" date="2022" name="bioRxiv">
        <title>Sequencing and chromosome-scale assembly of the giantPleurodeles waltlgenome.</title>
        <authorList>
            <person name="Brown T."/>
            <person name="Elewa A."/>
            <person name="Iarovenko S."/>
            <person name="Subramanian E."/>
            <person name="Araus A.J."/>
            <person name="Petzold A."/>
            <person name="Susuki M."/>
            <person name="Suzuki K.-i.T."/>
            <person name="Hayashi T."/>
            <person name="Toyoda A."/>
            <person name="Oliveira C."/>
            <person name="Osipova E."/>
            <person name="Leigh N.D."/>
            <person name="Simon A."/>
            <person name="Yun M.H."/>
        </authorList>
    </citation>
    <scope>NUCLEOTIDE SEQUENCE</scope>
    <source>
        <strain evidence="2">20211129_DDA</strain>
        <tissue evidence="2">Liver</tissue>
    </source>
</reference>
<evidence type="ECO:0000256" key="1">
    <source>
        <dbReference type="SAM" id="MobiDB-lite"/>
    </source>
</evidence>
<gene>
    <name evidence="2" type="ORF">NDU88_004412</name>
</gene>
<dbReference type="Proteomes" id="UP001066276">
    <property type="component" value="Chromosome 2_1"/>
</dbReference>
<evidence type="ECO:0000313" key="3">
    <source>
        <dbReference type="Proteomes" id="UP001066276"/>
    </source>
</evidence>
<sequence length="166" mass="18874">MDGTGSTRALRRGTERGDTSQGDSIHAIKSQQWEPKARPEQGSNKGPWKRNQSLRNQGPNTYSPPVDRQTHRVNTVPNYYNYLNANADQKQVPNSVPYGHLEHVQVHGDRGDGRTEEDEVLAWPPETQPSPNKTCNRVIKICNPGRHLDHLERERSPPPLQEEQEE</sequence>
<evidence type="ECO:0000313" key="2">
    <source>
        <dbReference type="EMBL" id="KAJ1200589.1"/>
    </source>
</evidence>
<accession>A0AAV7VKN6</accession>
<keyword evidence="3" id="KW-1185">Reference proteome</keyword>
<feature type="region of interest" description="Disordered" evidence="1">
    <location>
        <begin position="146"/>
        <end position="166"/>
    </location>
</feature>
<feature type="compositionally biased region" description="Polar residues" evidence="1">
    <location>
        <begin position="50"/>
        <end position="63"/>
    </location>
</feature>
<comment type="caution">
    <text evidence="2">The sequence shown here is derived from an EMBL/GenBank/DDBJ whole genome shotgun (WGS) entry which is preliminary data.</text>
</comment>
<feature type="compositionally biased region" description="Polar residues" evidence="1">
    <location>
        <begin position="19"/>
        <end position="33"/>
    </location>
</feature>
<proteinExistence type="predicted"/>
<feature type="compositionally biased region" description="Basic and acidic residues" evidence="1">
    <location>
        <begin position="146"/>
        <end position="156"/>
    </location>
</feature>
<dbReference type="EMBL" id="JANPWB010000003">
    <property type="protein sequence ID" value="KAJ1200589.1"/>
    <property type="molecule type" value="Genomic_DNA"/>
</dbReference>
<organism evidence="2 3">
    <name type="scientific">Pleurodeles waltl</name>
    <name type="common">Iberian ribbed newt</name>
    <dbReference type="NCBI Taxonomy" id="8319"/>
    <lineage>
        <taxon>Eukaryota</taxon>
        <taxon>Metazoa</taxon>
        <taxon>Chordata</taxon>
        <taxon>Craniata</taxon>
        <taxon>Vertebrata</taxon>
        <taxon>Euteleostomi</taxon>
        <taxon>Amphibia</taxon>
        <taxon>Batrachia</taxon>
        <taxon>Caudata</taxon>
        <taxon>Salamandroidea</taxon>
        <taxon>Salamandridae</taxon>
        <taxon>Pleurodelinae</taxon>
        <taxon>Pleurodeles</taxon>
    </lineage>
</organism>
<name>A0AAV7VKN6_PLEWA</name>
<feature type="region of interest" description="Disordered" evidence="1">
    <location>
        <begin position="1"/>
        <end position="78"/>
    </location>
</feature>
<dbReference type="AlphaFoldDB" id="A0AAV7VKN6"/>
<protein>
    <submittedName>
        <fullName evidence="2">Uncharacterized protein</fullName>
    </submittedName>
</protein>